<proteinExistence type="predicted"/>
<comment type="caution">
    <text evidence="1">The sequence shown here is derived from an EMBL/GenBank/DDBJ whole genome shotgun (WGS) entry which is preliminary data.</text>
</comment>
<dbReference type="AlphaFoldDB" id="A0A015J726"/>
<protein>
    <submittedName>
        <fullName evidence="1">Uncharacterized protein</fullName>
    </submittedName>
</protein>
<accession>A0A015J726</accession>
<reference evidence="1 2" key="1">
    <citation type="submission" date="2014-02" db="EMBL/GenBank/DDBJ databases">
        <title>Single nucleus genome sequencing reveals high similarity among nuclei of an endomycorrhizal fungus.</title>
        <authorList>
            <person name="Lin K."/>
            <person name="Geurts R."/>
            <person name="Zhang Z."/>
            <person name="Limpens E."/>
            <person name="Saunders D.G."/>
            <person name="Mu D."/>
            <person name="Pang E."/>
            <person name="Cao H."/>
            <person name="Cha H."/>
            <person name="Lin T."/>
            <person name="Zhou Q."/>
            <person name="Shang Y."/>
            <person name="Li Y."/>
            <person name="Ivanov S."/>
            <person name="Sharma T."/>
            <person name="Velzen R.V."/>
            <person name="Ruijter N.D."/>
            <person name="Aanen D.K."/>
            <person name="Win J."/>
            <person name="Kamoun S."/>
            <person name="Bisseling T."/>
            <person name="Huang S."/>
        </authorList>
    </citation>
    <scope>NUCLEOTIDE SEQUENCE [LARGE SCALE GENOMIC DNA]</scope>
    <source>
        <strain evidence="2">DAOM197198w</strain>
    </source>
</reference>
<organism evidence="1 2">
    <name type="scientific">Rhizophagus irregularis (strain DAOM 197198w)</name>
    <name type="common">Glomus intraradices</name>
    <dbReference type="NCBI Taxonomy" id="1432141"/>
    <lineage>
        <taxon>Eukaryota</taxon>
        <taxon>Fungi</taxon>
        <taxon>Fungi incertae sedis</taxon>
        <taxon>Mucoromycota</taxon>
        <taxon>Glomeromycotina</taxon>
        <taxon>Glomeromycetes</taxon>
        <taxon>Glomerales</taxon>
        <taxon>Glomeraceae</taxon>
        <taxon>Rhizophagus</taxon>
    </lineage>
</organism>
<sequence length="62" mass="6636">MATFEDNSPEGCLGCFEEEVEDASCDVDVDGELGLPNLLTLSLCICSNGNSSNIKLFLTKYA</sequence>
<dbReference type="HOGENOM" id="CLU_2905377_0_0_1"/>
<gene>
    <name evidence="1" type="ORF">RirG_268520</name>
</gene>
<dbReference type="EMBL" id="JEMT01029843">
    <property type="protein sequence ID" value="EXX50674.1"/>
    <property type="molecule type" value="Genomic_DNA"/>
</dbReference>
<dbReference type="Proteomes" id="UP000022910">
    <property type="component" value="Unassembled WGS sequence"/>
</dbReference>
<evidence type="ECO:0000313" key="2">
    <source>
        <dbReference type="Proteomes" id="UP000022910"/>
    </source>
</evidence>
<name>A0A015J726_RHIIW</name>
<evidence type="ECO:0000313" key="1">
    <source>
        <dbReference type="EMBL" id="EXX50674.1"/>
    </source>
</evidence>
<keyword evidence="2" id="KW-1185">Reference proteome</keyword>